<dbReference type="STRING" id="1586287.BBK82_01605"/>
<gene>
    <name evidence="2" type="ORF">BBK82_01605</name>
</gene>
<dbReference type="EMBL" id="CP016793">
    <property type="protein sequence ID" value="ANZ34960.1"/>
    <property type="molecule type" value="Genomic_DNA"/>
</dbReference>
<reference evidence="2 3" key="1">
    <citation type="submission" date="2016-07" db="EMBL/GenBank/DDBJ databases">
        <title>Complete genome sequence of the Lentzea guizhouensis DHS C013.</title>
        <authorList>
            <person name="Cao C."/>
        </authorList>
    </citation>
    <scope>NUCLEOTIDE SEQUENCE [LARGE SCALE GENOMIC DNA]</scope>
    <source>
        <strain evidence="2 3">DHS C013</strain>
    </source>
</reference>
<sequence length="1201" mass="134448">MALEPEIGLVGRDDLTRLVESLVERRGNHPLPVVVAFGPGGSGKTSLLDHVRRRYREAPLARVDLDKAGSRTCKDILDVAAEQLRSYRHADFGRMRLPRYDLARLAFHDEPSDDQHHRARELAAKQMTRLVAVADAAEVVDVLPPAQGLGKVLRPLLLWLIGLAVVAPRPLRWLLGGPRVASALRWFENYVGQELTTGQRCKFDAALVHVWGLHRSGEQLEVDRLLVAAFLADVQAAYRFRGYRRMNSLLLLDGADLLDGIDSYLPPKRPRPAARPTDFLHLLAERRLTQPDVPLLVIATKQAAPPEPDVEPDYAAWRERAEQQKTAESMFLPVRLKPFTLQQTRQFLAEWNRSRNSTVESEALVEELHEVTHGHPLAVRLAIQLVHYMFARDQVLPSVRAVFDERLPVDETTTFQDATVGDYLLLRFFQRIPGAEEVPERQAAREIFARLAAPRVLDRHVINALLPREWDRDNMRFLLTQLSFVSRHGDDFVLHPLLRDLLARRLREAPDDEFSHIRVHRLLKERFDGLGQREDALYHALALGDVHFVAHRLRPHVDERSDGWIAELAAIAEAPMPPGEGEEARDEESRLWWQRLRGGTARRTLHRRVDRVVRRETGLLEDAVIATWELRSRSRTARPTVEMYDRVLRTHQDLSGSEERLSGYRTTKRALEHNTPASPPASLPRQSTVGSYPYPRRWPGRNGVRRAAVYLVVLLLVAYGAAFYLHNSTHCLRYGIYEPSELVADLAGDRLRLSKVDEVQCIGMSERPGRFAYGDPTLQNSDDAEVGELAKLIADENARVAKAKDRPNVTIVVATMLSSKERVKRDLSAGVNELRGAYLAQREWNLLDGVARNPLVRLVLANFGGESAHAKVVAEQIKSYAERDRTVVAVTGLGQSRASTAAALEALAPSKDRQVGVPMVGSALSSTLYSEMPYFFRIAPANDRQAEVVARIIERTDALRGRPLHLVHSPGDEYSADLAHQLRNRLGPEMHGYDESTTVATELAHVASKICGKSRNPLILYTGRTAEIGGLLTELNGNSNCPDAVVFGGDDLTQLETTNFADLEGVKQYADGRLYFSTFAWTTGMAQVPQTTQRFFQLYETAQNRHARRAFLSGPNGHILLAYDAVSVVARGAERGESRQAVFQYLRTLRDFDGASGRLTFARADASGTSGCDPVDKLVVAQIVKLDNGVLTSRYVAHEGT</sequence>
<dbReference type="AlphaFoldDB" id="A0A1B2HB61"/>
<feature type="region of interest" description="Disordered" evidence="1">
    <location>
        <begin position="670"/>
        <end position="694"/>
    </location>
</feature>
<proteinExistence type="predicted"/>
<dbReference type="Gene3D" id="3.40.50.2300">
    <property type="match status" value="2"/>
</dbReference>
<dbReference type="PANTHER" id="PTHR30483">
    <property type="entry name" value="LEUCINE-SPECIFIC-BINDING PROTEIN"/>
    <property type="match status" value="1"/>
</dbReference>
<dbReference type="SUPFAM" id="SSF53822">
    <property type="entry name" value="Periplasmic binding protein-like I"/>
    <property type="match status" value="1"/>
</dbReference>
<dbReference type="OrthoDB" id="3512096at2"/>
<accession>A0A1B2HB61</accession>
<dbReference type="InterPro" id="IPR051010">
    <property type="entry name" value="BCAA_transport"/>
</dbReference>
<dbReference type="InterPro" id="IPR028082">
    <property type="entry name" value="Peripla_BP_I"/>
</dbReference>
<dbReference type="RefSeq" id="WP_065913378.1">
    <property type="nucleotide sequence ID" value="NZ_CP016793.1"/>
</dbReference>
<dbReference type="InterPro" id="IPR027417">
    <property type="entry name" value="P-loop_NTPase"/>
</dbReference>
<dbReference type="Proteomes" id="UP000093053">
    <property type="component" value="Chromosome"/>
</dbReference>
<keyword evidence="3" id="KW-1185">Reference proteome</keyword>
<protein>
    <submittedName>
        <fullName evidence="2">Uncharacterized protein</fullName>
    </submittedName>
</protein>
<evidence type="ECO:0000256" key="1">
    <source>
        <dbReference type="SAM" id="MobiDB-lite"/>
    </source>
</evidence>
<dbReference type="SUPFAM" id="SSF52540">
    <property type="entry name" value="P-loop containing nucleoside triphosphate hydrolases"/>
    <property type="match status" value="1"/>
</dbReference>
<evidence type="ECO:0000313" key="2">
    <source>
        <dbReference type="EMBL" id="ANZ34960.1"/>
    </source>
</evidence>
<evidence type="ECO:0000313" key="3">
    <source>
        <dbReference type="Proteomes" id="UP000093053"/>
    </source>
</evidence>
<dbReference type="PANTHER" id="PTHR30483:SF6">
    <property type="entry name" value="PERIPLASMIC BINDING PROTEIN OF ABC TRANSPORTER FOR NATURAL AMINO ACIDS"/>
    <property type="match status" value="1"/>
</dbReference>
<name>A0A1B2HB61_9PSEU</name>
<organism evidence="2 3">
    <name type="scientific">Lentzea guizhouensis</name>
    <dbReference type="NCBI Taxonomy" id="1586287"/>
    <lineage>
        <taxon>Bacteria</taxon>
        <taxon>Bacillati</taxon>
        <taxon>Actinomycetota</taxon>
        <taxon>Actinomycetes</taxon>
        <taxon>Pseudonocardiales</taxon>
        <taxon>Pseudonocardiaceae</taxon>
        <taxon>Lentzea</taxon>
    </lineage>
</organism>
<dbReference type="KEGG" id="led:BBK82_01605"/>